<protein>
    <recommendedName>
        <fullName evidence="1">DM13 domain-containing protein</fullName>
    </recommendedName>
</protein>
<evidence type="ECO:0000313" key="2">
    <source>
        <dbReference type="EMBL" id="TKK68834.1"/>
    </source>
</evidence>
<dbReference type="AlphaFoldDB" id="A0A4U3L3G7"/>
<feature type="domain" description="DM13" evidence="1">
    <location>
        <begin position="44"/>
        <end position="142"/>
    </location>
</feature>
<keyword evidence="3" id="KW-1185">Reference proteome</keyword>
<dbReference type="PROSITE" id="PS51257">
    <property type="entry name" value="PROKAR_LIPOPROTEIN"/>
    <property type="match status" value="1"/>
</dbReference>
<name>A0A4U3L3G7_9BACT</name>
<evidence type="ECO:0000313" key="3">
    <source>
        <dbReference type="Proteomes" id="UP000305848"/>
    </source>
</evidence>
<dbReference type="Proteomes" id="UP000305848">
    <property type="component" value="Unassembled WGS sequence"/>
</dbReference>
<accession>A0A4U3L3G7</accession>
<dbReference type="InterPro" id="IPR019545">
    <property type="entry name" value="DM13_domain"/>
</dbReference>
<evidence type="ECO:0000259" key="1">
    <source>
        <dbReference type="PROSITE" id="PS51549"/>
    </source>
</evidence>
<gene>
    <name evidence="2" type="ORF">FC093_09055</name>
</gene>
<proteinExistence type="predicted"/>
<dbReference type="EMBL" id="SZQL01000006">
    <property type="protein sequence ID" value="TKK68834.1"/>
    <property type="molecule type" value="Genomic_DNA"/>
</dbReference>
<dbReference type="PROSITE" id="PS51549">
    <property type="entry name" value="DM13"/>
    <property type="match status" value="1"/>
</dbReference>
<sequence>MKSYVFILLCISFVILSCRKESLKNCTRAIDTISLTDALVLKQGKFVFGTSKFGGLGKIYQQKNGRYVVGLEQMNITDNTDMQVYLSKTSGLSESSFKLFSTRSVYGNKYYLLPLNFSITGLDYILIMDDRRENAIGTAALY</sequence>
<reference evidence="2 3" key="1">
    <citation type="submission" date="2019-05" db="EMBL/GenBank/DDBJ databases">
        <title>Panacibacter sp. strain 17mud1-8 Genome sequencing and assembly.</title>
        <authorList>
            <person name="Chhetri G."/>
        </authorList>
    </citation>
    <scope>NUCLEOTIDE SEQUENCE [LARGE SCALE GENOMIC DNA]</scope>
    <source>
        <strain evidence="2 3">17mud1-8</strain>
    </source>
</reference>
<dbReference type="RefSeq" id="WP_137261455.1">
    <property type="nucleotide sequence ID" value="NZ_SZQL01000006.1"/>
</dbReference>
<organism evidence="2 3">
    <name type="scientific">Ilyomonas limi</name>
    <dbReference type="NCBI Taxonomy" id="2575867"/>
    <lineage>
        <taxon>Bacteria</taxon>
        <taxon>Pseudomonadati</taxon>
        <taxon>Bacteroidota</taxon>
        <taxon>Chitinophagia</taxon>
        <taxon>Chitinophagales</taxon>
        <taxon>Chitinophagaceae</taxon>
        <taxon>Ilyomonas</taxon>
    </lineage>
</organism>
<comment type="caution">
    <text evidence="2">The sequence shown here is derived from an EMBL/GenBank/DDBJ whole genome shotgun (WGS) entry which is preliminary data.</text>
</comment>